<name>C0NWU1_AJECG</name>
<dbReference type="RefSeq" id="XP_045284877.1">
    <property type="nucleotide sequence ID" value="XM_045434670.1"/>
</dbReference>
<dbReference type="EMBL" id="GG663374">
    <property type="protein sequence ID" value="EEH04396.1"/>
    <property type="molecule type" value="Genomic_DNA"/>
</dbReference>
<evidence type="ECO:0000256" key="1">
    <source>
        <dbReference type="SAM" id="MobiDB-lite"/>
    </source>
</evidence>
<evidence type="ECO:0008006" key="4">
    <source>
        <dbReference type="Google" id="ProtNLM"/>
    </source>
</evidence>
<keyword evidence="3" id="KW-1185">Reference proteome</keyword>
<dbReference type="VEuPathDB" id="FungiDB:I7I50_08141"/>
<dbReference type="GeneID" id="69040637"/>
<dbReference type="Proteomes" id="UP000001631">
    <property type="component" value="Unassembled WGS sequence"/>
</dbReference>
<dbReference type="AlphaFoldDB" id="C0NWU1"/>
<feature type="compositionally biased region" description="Acidic residues" evidence="1">
    <location>
        <begin position="355"/>
        <end position="366"/>
    </location>
</feature>
<evidence type="ECO:0000313" key="3">
    <source>
        <dbReference type="Proteomes" id="UP000001631"/>
    </source>
</evidence>
<sequence>MQTSLQRRNHQPDDQGTVRFPFQFTIPSHILIPKSGGASAIEMVHPLPPSLYIDAGSVVPPSIERNNFRGECRITYTLHAYLMCDGRPTTGTFRHIMLFPTQEPQPPSCTSDFPGDYILSRSAVLRTGMLFRRRGLLSVETREPAPLEMSRGKSGASTTVNLTLRFRESREIRSSCGSMPLATLAFGVVSLKLKQTTFISVEPQRRLPATRDLLTSTVMVKDTKIINEQSRKMKFSPWMKWFADNSFFYCVRTMTAQERRAWETKVTLVFTYSDDKRPVPTFSSALVSRRYSVRIALHMEGVYHRALELEVPLQIIYRGHGQVPLPNEGEFGNSEPALSDETLMLSGESRSDTATPDDEQAPDYVR</sequence>
<dbReference type="InParanoid" id="C0NWU1"/>
<reference evidence="2" key="1">
    <citation type="submission" date="2009-02" db="EMBL/GenBank/DDBJ databases">
        <title>The Genome Sequence of Ajellomyces capsulatus strain G186AR.</title>
        <authorList>
            <consortium name="The Broad Institute Genome Sequencing Platform"/>
            <person name="Champion M."/>
            <person name="Cuomo C."/>
            <person name="Ma L.-J."/>
            <person name="Henn M.R."/>
            <person name="Sil A."/>
            <person name="Goldman B."/>
            <person name="Young S.K."/>
            <person name="Kodira C.D."/>
            <person name="Zeng Q."/>
            <person name="Koehrsen M."/>
            <person name="Alvarado L."/>
            <person name="Berlin A."/>
            <person name="Borenstein D."/>
            <person name="Chen Z."/>
            <person name="Engels R."/>
            <person name="Freedman E."/>
            <person name="Gellesch M."/>
            <person name="Goldberg J."/>
            <person name="Griggs A."/>
            <person name="Gujja S."/>
            <person name="Heiman D."/>
            <person name="Hepburn T."/>
            <person name="Howarth C."/>
            <person name="Jen D."/>
            <person name="Larson L."/>
            <person name="Lewis B."/>
            <person name="Mehta T."/>
            <person name="Park D."/>
            <person name="Pearson M."/>
            <person name="Roberts A."/>
            <person name="Saif S."/>
            <person name="Shea T."/>
            <person name="Shenoy N."/>
            <person name="Sisk P."/>
            <person name="Stolte C."/>
            <person name="Sykes S."/>
            <person name="Walk T."/>
            <person name="White J."/>
            <person name="Yandava C."/>
            <person name="Klein B."/>
            <person name="McEwen J.G."/>
            <person name="Puccia R."/>
            <person name="Goldman G.H."/>
            <person name="Felipe M.S."/>
            <person name="Nino-Vega G."/>
            <person name="San-Blas G."/>
            <person name="Taylor J."/>
            <person name="Mendoza L."/>
            <person name="Galagan J."/>
            <person name="Nusbaum C."/>
            <person name="Birren B."/>
        </authorList>
    </citation>
    <scope>NUCLEOTIDE SEQUENCE</scope>
    <source>
        <strain evidence="2">G186AR</strain>
    </source>
</reference>
<feature type="region of interest" description="Disordered" evidence="1">
    <location>
        <begin position="327"/>
        <end position="366"/>
    </location>
</feature>
<proteinExistence type="predicted"/>
<protein>
    <recommendedName>
        <fullName evidence="4">Arrestin</fullName>
    </recommendedName>
</protein>
<gene>
    <name evidence="2" type="ORF">HCBG_07621</name>
</gene>
<accession>C0NWU1</accession>
<organism evidence="2 3">
    <name type="scientific">Ajellomyces capsulatus (strain G186AR / H82 / ATCC MYA-2454 / RMSCC 2432)</name>
    <name type="common">Darling's disease fungus</name>
    <name type="synonym">Histoplasma capsulatum</name>
    <dbReference type="NCBI Taxonomy" id="447093"/>
    <lineage>
        <taxon>Eukaryota</taxon>
        <taxon>Fungi</taxon>
        <taxon>Dikarya</taxon>
        <taxon>Ascomycota</taxon>
        <taxon>Pezizomycotina</taxon>
        <taxon>Eurotiomycetes</taxon>
        <taxon>Eurotiomycetidae</taxon>
        <taxon>Onygenales</taxon>
        <taxon>Ajellomycetaceae</taxon>
        <taxon>Histoplasma</taxon>
    </lineage>
</organism>
<dbReference type="HOGENOM" id="CLU_051202_0_0_1"/>
<evidence type="ECO:0000313" key="2">
    <source>
        <dbReference type="EMBL" id="EEH04396.1"/>
    </source>
</evidence>